<evidence type="ECO:0000313" key="2">
    <source>
        <dbReference type="EMBL" id="GER37033.1"/>
    </source>
</evidence>
<proteinExistence type="predicted"/>
<reference evidence="3" key="1">
    <citation type="journal article" date="2019" name="Curr. Biol.">
        <title>Genome Sequence of Striga asiatica Provides Insight into the Evolution of Plant Parasitism.</title>
        <authorList>
            <person name="Yoshida S."/>
            <person name="Kim S."/>
            <person name="Wafula E.K."/>
            <person name="Tanskanen J."/>
            <person name="Kim Y.M."/>
            <person name="Honaas L."/>
            <person name="Yang Z."/>
            <person name="Spallek T."/>
            <person name="Conn C.E."/>
            <person name="Ichihashi Y."/>
            <person name="Cheong K."/>
            <person name="Cui S."/>
            <person name="Der J.P."/>
            <person name="Gundlach H."/>
            <person name="Jiao Y."/>
            <person name="Hori C."/>
            <person name="Ishida J.K."/>
            <person name="Kasahara H."/>
            <person name="Kiba T."/>
            <person name="Kim M.S."/>
            <person name="Koo N."/>
            <person name="Laohavisit A."/>
            <person name="Lee Y.H."/>
            <person name="Lumba S."/>
            <person name="McCourt P."/>
            <person name="Mortimer J.C."/>
            <person name="Mutuku J.M."/>
            <person name="Nomura T."/>
            <person name="Sasaki-Sekimoto Y."/>
            <person name="Seto Y."/>
            <person name="Wang Y."/>
            <person name="Wakatake T."/>
            <person name="Sakakibara H."/>
            <person name="Demura T."/>
            <person name="Yamaguchi S."/>
            <person name="Yoneyama K."/>
            <person name="Manabe R.I."/>
            <person name="Nelson D.C."/>
            <person name="Schulman A.H."/>
            <person name="Timko M.P."/>
            <person name="dePamphilis C.W."/>
            <person name="Choi D."/>
            <person name="Shirasu K."/>
        </authorList>
    </citation>
    <scope>NUCLEOTIDE SEQUENCE [LARGE SCALE GENOMIC DNA]</scope>
    <source>
        <strain evidence="3">cv. UVA1</strain>
    </source>
</reference>
<accession>A0A5A7PVY2</accession>
<keyword evidence="3" id="KW-1185">Reference proteome</keyword>
<dbReference type="EMBL" id="BKCP01005272">
    <property type="protein sequence ID" value="GER37033.1"/>
    <property type="molecule type" value="Genomic_DNA"/>
</dbReference>
<evidence type="ECO:0000256" key="1">
    <source>
        <dbReference type="SAM" id="MobiDB-lite"/>
    </source>
</evidence>
<comment type="caution">
    <text evidence="2">The sequence shown here is derived from an EMBL/GenBank/DDBJ whole genome shotgun (WGS) entry which is preliminary data.</text>
</comment>
<keyword evidence="2" id="KW-0346">Stress response</keyword>
<sequence length="113" mass="12698">MDVKEDVAEQDSFQQKQMDPKPKTDKLTLTPMSSGYPKIRPKGIPKTAGWMLLTTMQKASNGVRSFTTPLTSKLSENKEGYSSWKIRSKMETKRPIKKADITITTTENFAVLG</sequence>
<evidence type="ECO:0000313" key="3">
    <source>
        <dbReference type="Proteomes" id="UP000325081"/>
    </source>
</evidence>
<name>A0A5A7PVY2_STRAF</name>
<dbReference type="AlphaFoldDB" id="A0A5A7PVY2"/>
<organism evidence="2 3">
    <name type="scientific">Striga asiatica</name>
    <name type="common">Asiatic witchweed</name>
    <name type="synonym">Buchnera asiatica</name>
    <dbReference type="NCBI Taxonomy" id="4170"/>
    <lineage>
        <taxon>Eukaryota</taxon>
        <taxon>Viridiplantae</taxon>
        <taxon>Streptophyta</taxon>
        <taxon>Embryophyta</taxon>
        <taxon>Tracheophyta</taxon>
        <taxon>Spermatophyta</taxon>
        <taxon>Magnoliopsida</taxon>
        <taxon>eudicotyledons</taxon>
        <taxon>Gunneridae</taxon>
        <taxon>Pentapetalae</taxon>
        <taxon>asterids</taxon>
        <taxon>lamiids</taxon>
        <taxon>Lamiales</taxon>
        <taxon>Orobanchaceae</taxon>
        <taxon>Buchnereae</taxon>
        <taxon>Striga</taxon>
    </lineage>
</organism>
<gene>
    <name evidence="2" type="ORF">STAS_13421</name>
</gene>
<protein>
    <submittedName>
        <fullName evidence="2">Heat shock protein SSQ1</fullName>
    </submittedName>
</protein>
<dbReference type="Proteomes" id="UP000325081">
    <property type="component" value="Unassembled WGS sequence"/>
</dbReference>
<feature type="region of interest" description="Disordered" evidence="1">
    <location>
        <begin position="1"/>
        <end position="41"/>
    </location>
</feature>